<accession>A0A377J2N2</accession>
<organism evidence="2 3">
    <name type="scientific">Helicobacter canis</name>
    <dbReference type="NCBI Taxonomy" id="29419"/>
    <lineage>
        <taxon>Bacteria</taxon>
        <taxon>Pseudomonadati</taxon>
        <taxon>Campylobacterota</taxon>
        <taxon>Epsilonproteobacteria</taxon>
        <taxon>Campylobacterales</taxon>
        <taxon>Helicobacteraceae</taxon>
        <taxon>Helicobacter</taxon>
    </lineage>
</organism>
<gene>
    <name evidence="2" type="ORF">NCTC12410_00423</name>
</gene>
<evidence type="ECO:0000313" key="2">
    <source>
        <dbReference type="EMBL" id="STO96609.1"/>
    </source>
</evidence>
<proteinExistence type="predicted"/>
<feature type="transmembrane region" description="Helical" evidence="1">
    <location>
        <begin position="30"/>
        <end position="53"/>
    </location>
</feature>
<reference evidence="2 3" key="1">
    <citation type="submission" date="2018-06" db="EMBL/GenBank/DDBJ databases">
        <authorList>
            <consortium name="Pathogen Informatics"/>
            <person name="Doyle S."/>
        </authorList>
    </citation>
    <scope>NUCLEOTIDE SEQUENCE [LARGE SCALE GENOMIC DNA]</scope>
    <source>
        <strain evidence="2 3">NCTC12410</strain>
    </source>
</reference>
<keyword evidence="1" id="KW-0812">Transmembrane</keyword>
<evidence type="ECO:0000313" key="3">
    <source>
        <dbReference type="Proteomes" id="UP000254841"/>
    </source>
</evidence>
<protein>
    <submittedName>
        <fullName evidence="2">Uncharacterized protein</fullName>
    </submittedName>
</protein>
<evidence type="ECO:0000256" key="1">
    <source>
        <dbReference type="SAM" id="Phobius"/>
    </source>
</evidence>
<name>A0A377J2N2_9HELI</name>
<dbReference type="EMBL" id="UGHV01000001">
    <property type="protein sequence ID" value="STO96609.1"/>
    <property type="molecule type" value="Genomic_DNA"/>
</dbReference>
<dbReference type="Proteomes" id="UP000254841">
    <property type="component" value="Unassembled WGS sequence"/>
</dbReference>
<keyword evidence="1" id="KW-0472">Membrane</keyword>
<keyword evidence="1" id="KW-1133">Transmembrane helix</keyword>
<sequence>MLRFWLGIVVATLLAIIGWSITNFSKLETWLLLLSLLSIVFLVLVVIWLSIYIDKKIDELEDL</sequence>
<dbReference type="AlphaFoldDB" id="A0A377J2N2"/>